<dbReference type="Proteomes" id="UP000054321">
    <property type="component" value="Unassembled WGS sequence"/>
</dbReference>
<reference evidence="4" key="2">
    <citation type="submission" date="2015-01" db="EMBL/GenBank/DDBJ databases">
        <title>Evolutionary Origins and Diversification of the Mycorrhizal Mutualists.</title>
        <authorList>
            <consortium name="DOE Joint Genome Institute"/>
            <consortium name="Mycorrhizal Genomics Consortium"/>
            <person name="Kohler A."/>
            <person name="Kuo A."/>
            <person name="Nagy L.G."/>
            <person name="Floudas D."/>
            <person name="Copeland A."/>
            <person name="Barry K.W."/>
            <person name="Cichocki N."/>
            <person name="Veneault-Fourrey C."/>
            <person name="LaButti K."/>
            <person name="Lindquist E.A."/>
            <person name="Lipzen A."/>
            <person name="Lundell T."/>
            <person name="Morin E."/>
            <person name="Murat C."/>
            <person name="Riley R."/>
            <person name="Ohm R."/>
            <person name="Sun H."/>
            <person name="Tunlid A."/>
            <person name="Henrissat B."/>
            <person name="Grigoriev I.V."/>
            <person name="Hibbett D.S."/>
            <person name="Martin F."/>
        </authorList>
    </citation>
    <scope>NUCLEOTIDE SEQUENCE [LARGE SCALE GENOMIC DNA]</scope>
    <source>
        <strain evidence="4">Zn</strain>
    </source>
</reference>
<feature type="domain" description="NADP-dependent oxidoreductase" evidence="2">
    <location>
        <begin position="34"/>
        <end position="155"/>
    </location>
</feature>
<keyword evidence="1" id="KW-0560">Oxidoreductase</keyword>
<evidence type="ECO:0000256" key="1">
    <source>
        <dbReference type="ARBA" id="ARBA00023002"/>
    </source>
</evidence>
<dbReference type="PANTHER" id="PTHR42686">
    <property type="entry name" value="GH17980P-RELATED"/>
    <property type="match status" value="1"/>
</dbReference>
<evidence type="ECO:0000313" key="3">
    <source>
        <dbReference type="EMBL" id="KIM93497.1"/>
    </source>
</evidence>
<gene>
    <name evidence="3" type="ORF">OIDMADRAFT_35804</name>
</gene>
<dbReference type="AlphaFoldDB" id="A0A0C3CUU6"/>
<dbReference type="InParanoid" id="A0A0C3CUU6"/>
<name>A0A0C3CUU6_OIDMZ</name>
<dbReference type="EMBL" id="KN832895">
    <property type="protein sequence ID" value="KIM93497.1"/>
    <property type="molecule type" value="Genomic_DNA"/>
</dbReference>
<sequence length="269" mass="29857">MGDTREDNYTVLGHAEDIINVDQPGQNEERSEKTAFLDVVFCHDIEYVTEEDALQAVGTLLELVKDGTARYIGVSGYRINLLVNLARTFKERYGRPLDVVQNWAQMNFQNNRLEIEGLHAFKAAGVSCVCNSNPLSLGLLRASPVPMGARGDFHPAPPGLRAAAYQAASSVSATGEIPRRRWWRMCRAAEKILNGDGDLGPFHHRGRQSDTGASILNPNQVEADSPLYAMVQEILRSWFNCSFQIPEPGWDVESKKTVKSETASLRPKL</sequence>
<accession>A0A0C3CUU6</accession>
<dbReference type="InterPro" id="IPR020471">
    <property type="entry name" value="AKR"/>
</dbReference>
<dbReference type="HOGENOM" id="CLU_1034775_0_0_1"/>
<dbReference type="InterPro" id="IPR036812">
    <property type="entry name" value="NAD(P)_OxRdtase_dom_sf"/>
</dbReference>
<dbReference type="GO" id="GO:0005829">
    <property type="term" value="C:cytosol"/>
    <property type="evidence" value="ECO:0007669"/>
    <property type="project" value="TreeGrafter"/>
</dbReference>
<evidence type="ECO:0000313" key="4">
    <source>
        <dbReference type="Proteomes" id="UP000054321"/>
    </source>
</evidence>
<dbReference type="SUPFAM" id="SSF51430">
    <property type="entry name" value="NAD(P)-linked oxidoreductase"/>
    <property type="match status" value="1"/>
</dbReference>
<keyword evidence="4" id="KW-1185">Reference proteome</keyword>
<proteinExistence type="predicted"/>
<reference evidence="3 4" key="1">
    <citation type="submission" date="2014-04" db="EMBL/GenBank/DDBJ databases">
        <authorList>
            <consortium name="DOE Joint Genome Institute"/>
            <person name="Kuo A."/>
            <person name="Martino E."/>
            <person name="Perotto S."/>
            <person name="Kohler A."/>
            <person name="Nagy L.G."/>
            <person name="Floudas D."/>
            <person name="Copeland A."/>
            <person name="Barry K.W."/>
            <person name="Cichocki N."/>
            <person name="Veneault-Fourrey C."/>
            <person name="LaButti K."/>
            <person name="Lindquist E.A."/>
            <person name="Lipzen A."/>
            <person name="Lundell T."/>
            <person name="Morin E."/>
            <person name="Murat C."/>
            <person name="Sun H."/>
            <person name="Tunlid A."/>
            <person name="Henrissat B."/>
            <person name="Grigoriev I.V."/>
            <person name="Hibbett D.S."/>
            <person name="Martin F."/>
            <person name="Nordberg H.P."/>
            <person name="Cantor M.N."/>
            <person name="Hua S.X."/>
        </authorList>
    </citation>
    <scope>NUCLEOTIDE SEQUENCE [LARGE SCALE GENOMIC DNA]</scope>
    <source>
        <strain evidence="3 4">Zn</strain>
    </source>
</reference>
<dbReference type="OrthoDB" id="5286008at2759"/>
<dbReference type="PANTHER" id="PTHR42686:SF1">
    <property type="entry name" value="GH17980P-RELATED"/>
    <property type="match status" value="1"/>
</dbReference>
<dbReference type="Gene3D" id="3.20.20.100">
    <property type="entry name" value="NADP-dependent oxidoreductase domain"/>
    <property type="match status" value="1"/>
</dbReference>
<dbReference type="GO" id="GO:0070485">
    <property type="term" value="P:dehydro-D-arabinono-1,4-lactone biosynthetic process"/>
    <property type="evidence" value="ECO:0007669"/>
    <property type="project" value="TreeGrafter"/>
</dbReference>
<evidence type="ECO:0000259" key="2">
    <source>
        <dbReference type="Pfam" id="PF00248"/>
    </source>
</evidence>
<organism evidence="3 4">
    <name type="scientific">Oidiodendron maius (strain Zn)</name>
    <dbReference type="NCBI Taxonomy" id="913774"/>
    <lineage>
        <taxon>Eukaryota</taxon>
        <taxon>Fungi</taxon>
        <taxon>Dikarya</taxon>
        <taxon>Ascomycota</taxon>
        <taxon>Pezizomycotina</taxon>
        <taxon>Leotiomycetes</taxon>
        <taxon>Leotiomycetes incertae sedis</taxon>
        <taxon>Myxotrichaceae</taxon>
        <taxon>Oidiodendron</taxon>
    </lineage>
</organism>
<dbReference type="STRING" id="913774.A0A0C3CUU6"/>
<dbReference type="InterPro" id="IPR023210">
    <property type="entry name" value="NADP_OxRdtase_dom"/>
</dbReference>
<dbReference type="GO" id="GO:0045290">
    <property type="term" value="F:D-arabinose 1-dehydrogenase [NAD(P)+] activity"/>
    <property type="evidence" value="ECO:0007669"/>
    <property type="project" value="TreeGrafter"/>
</dbReference>
<protein>
    <recommendedName>
        <fullName evidence="2">NADP-dependent oxidoreductase domain-containing protein</fullName>
    </recommendedName>
</protein>
<dbReference type="Pfam" id="PF00248">
    <property type="entry name" value="Aldo_ket_red"/>
    <property type="match status" value="1"/>
</dbReference>